<dbReference type="EMBL" id="CAVN010000089">
    <property type="protein sequence ID" value="CDF57648.1"/>
    <property type="molecule type" value="Genomic_DNA"/>
</dbReference>
<reference evidence="2" key="1">
    <citation type="submission" date="2013-03" db="EMBL/GenBank/DDBJ databases">
        <title>Draft genome sequence of the hydrogen-ethanol-producing anaerobic alkalithermophilic Caloramator celere.</title>
        <authorList>
            <person name="Ciranna A."/>
            <person name="Larjo A."/>
            <person name="Kivisto A."/>
            <person name="Santala V."/>
            <person name="Roos C."/>
            <person name="Karp M."/>
        </authorList>
    </citation>
    <scope>NUCLEOTIDE SEQUENCE [LARGE SCALE GENOMIC DNA]</scope>
    <source>
        <strain evidence="2">DSM 8682</strain>
    </source>
</reference>
<dbReference type="InterPro" id="IPR003343">
    <property type="entry name" value="Big_2"/>
</dbReference>
<sequence>MSKAPGETEQLKVIATMSDGSTKEVTRESGIIYTTNSTSVATVNGNGEVTVSPSASVGFKATITAKYGGKTATCVVTVANAN</sequence>
<keyword evidence="3" id="KW-1185">Reference proteome</keyword>
<dbReference type="Proteomes" id="UP000014923">
    <property type="component" value="Unassembled WGS sequence"/>
</dbReference>
<evidence type="ECO:0000313" key="3">
    <source>
        <dbReference type="Proteomes" id="UP000014923"/>
    </source>
</evidence>
<dbReference type="AlphaFoldDB" id="R7RQS8"/>
<comment type="caution">
    <text evidence="2">The sequence shown here is derived from an EMBL/GenBank/DDBJ whole genome shotgun (WGS) entry which is preliminary data.</text>
</comment>
<dbReference type="HOGENOM" id="CLU_2557177_0_0_9"/>
<organism evidence="2 3">
    <name type="scientific">Thermobrachium celere DSM 8682</name>
    <dbReference type="NCBI Taxonomy" id="941824"/>
    <lineage>
        <taxon>Bacteria</taxon>
        <taxon>Bacillati</taxon>
        <taxon>Bacillota</taxon>
        <taxon>Clostridia</taxon>
        <taxon>Eubacteriales</taxon>
        <taxon>Clostridiaceae</taxon>
        <taxon>Thermobrachium</taxon>
    </lineage>
</organism>
<dbReference type="Gene3D" id="2.60.40.1080">
    <property type="match status" value="1"/>
</dbReference>
<dbReference type="InterPro" id="IPR008964">
    <property type="entry name" value="Invasin/intimin_cell_adhesion"/>
</dbReference>
<name>R7RQS8_9CLOT</name>
<evidence type="ECO:0000259" key="1">
    <source>
        <dbReference type="Pfam" id="PF02368"/>
    </source>
</evidence>
<gene>
    <name evidence="2" type="ORF">TCEL_01562</name>
</gene>
<proteinExistence type="predicted"/>
<dbReference type="Pfam" id="PF02368">
    <property type="entry name" value="Big_2"/>
    <property type="match status" value="1"/>
</dbReference>
<accession>R7RQS8</accession>
<protein>
    <recommendedName>
        <fullName evidence="1">BIG2 domain-containing protein</fullName>
    </recommendedName>
</protein>
<dbReference type="SUPFAM" id="SSF49373">
    <property type="entry name" value="Invasin/intimin cell-adhesion fragments"/>
    <property type="match status" value="1"/>
</dbReference>
<evidence type="ECO:0000313" key="2">
    <source>
        <dbReference type="EMBL" id="CDF57648.1"/>
    </source>
</evidence>
<feature type="domain" description="BIG2" evidence="1">
    <location>
        <begin position="2"/>
        <end position="76"/>
    </location>
</feature>